<dbReference type="EMBL" id="HG326223">
    <property type="protein sequence ID" value="CDG13316.1"/>
    <property type="molecule type" value="Genomic_DNA"/>
</dbReference>
<dbReference type="InterPro" id="IPR057010">
    <property type="entry name" value="MrpH_C"/>
</dbReference>
<dbReference type="AlphaFoldDB" id="A0ABC9IKQ4"/>
<evidence type="ECO:0000259" key="3">
    <source>
        <dbReference type="Pfam" id="PF24223"/>
    </source>
</evidence>
<evidence type="ECO:0000259" key="2">
    <source>
        <dbReference type="Pfam" id="PF24222"/>
    </source>
</evidence>
<gene>
    <name evidence="4" type="ORF">SMDB11_2745</name>
</gene>
<organism evidence="4 5">
    <name type="scientific">Serratia marcescens subsp. marcescens Db11</name>
    <dbReference type="NCBI Taxonomy" id="273526"/>
    <lineage>
        <taxon>Bacteria</taxon>
        <taxon>Pseudomonadati</taxon>
        <taxon>Pseudomonadota</taxon>
        <taxon>Gammaproteobacteria</taxon>
        <taxon>Enterobacterales</taxon>
        <taxon>Yersiniaceae</taxon>
        <taxon>Serratia</taxon>
    </lineage>
</organism>
<dbReference type="CDD" id="cd22566">
    <property type="entry name" value="MrpH-like"/>
    <property type="match status" value="1"/>
</dbReference>
<accession>A0ABC9IKQ4</accession>
<dbReference type="SUPFAM" id="SSF49401">
    <property type="entry name" value="Bacterial adhesins"/>
    <property type="match status" value="1"/>
</dbReference>
<proteinExistence type="predicted"/>
<dbReference type="Proteomes" id="UP000018979">
    <property type="component" value="Chromosome I"/>
</dbReference>
<feature type="chain" id="PRO_5044755500" evidence="1">
    <location>
        <begin position="20"/>
        <end position="265"/>
    </location>
</feature>
<evidence type="ECO:0000256" key="1">
    <source>
        <dbReference type="SAM" id="SignalP"/>
    </source>
</evidence>
<sequence length="265" mass="29080">MFRIFIFCCTFLLSQQAIAGAYMLPVSFVNLTVVQSLVAWDENPSDLNPCYGWSSCFIGPDVKYSTRNPGLHGSCIDSKNCLRIEKYRTAKEIEIAWKNSFGIPWTSRPYLVNGRDASCVGLFYVHTPSLAGGAFLWPNSVCGKLPPQNQSCDVNLPPVIDFGTLSQDEISGMERTIYGTIGCTQSGTVKIHAQSTLGDGNIYFRNTKNFYSTLFLDGNSAWTGVDYSLTGGQQKNINLKAKLTANNTVDPGPFSGNAIIYIAFL</sequence>
<dbReference type="RefSeq" id="WP_154219760.1">
    <property type="nucleotide sequence ID" value="NZ_HG326223.1"/>
</dbReference>
<reference evidence="4 5" key="3">
    <citation type="journal article" date="2014" name="Genome Biol. Evol.">
        <title>Genome evolution and plasticity of Serratia marcescens, an important multidrug-resistant nosocomial pathogen.</title>
        <authorList>
            <person name="Iguchi A."/>
            <person name="Nagaya Y."/>
            <person name="Pradel E."/>
            <person name="Ooka T."/>
            <person name="Ogura Y."/>
            <person name="Katsura K."/>
            <person name="Kurokawa K."/>
            <person name="Oshima K."/>
            <person name="Hattori M."/>
            <person name="Parkhill J."/>
            <person name="Sebaihia M."/>
            <person name="Coulthurst S.J."/>
            <person name="Gotoh N."/>
            <person name="Thomson N.R."/>
            <person name="Ewbank J.J."/>
            <person name="Hayashi T."/>
        </authorList>
    </citation>
    <scope>NUCLEOTIDE SEQUENCE [LARGE SCALE GENOMIC DNA]</scope>
    <source>
        <strain evidence="4 5">Db11</strain>
    </source>
</reference>
<name>A0ABC9IKQ4_SERMA</name>
<dbReference type="Gene3D" id="2.60.40.1090">
    <property type="entry name" value="Fimbrial-type adhesion domain"/>
    <property type="match status" value="1"/>
</dbReference>
<reference evidence="5" key="2">
    <citation type="submission" date="2013-11" db="EMBL/GenBank/DDBJ databases">
        <title>Genome sequences of clinical and environmental isolates of Serratia marcescens.</title>
        <authorList>
            <person name="Iguchi A."/>
            <person name="Komatsu H."/>
            <person name="Nagaya Y."/>
            <person name="Ogura Y."/>
            <person name="Katsura K."/>
            <person name="Kurokawa K."/>
            <person name="Ooka T."/>
            <person name="Hattori M."/>
            <person name="Gotoh N."/>
            <person name="Thomson N."/>
            <person name="Hayashi T."/>
        </authorList>
    </citation>
    <scope>NUCLEOTIDE SEQUENCE [LARGE SCALE GENOMIC DNA]</scope>
    <source>
        <strain evidence="5">Db11</strain>
    </source>
</reference>
<dbReference type="KEGG" id="smac:SMDB11_2745"/>
<protein>
    <submittedName>
        <fullName evidence="4">Exported protein</fullName>
    </submittedName>
</protein>
<dbReference type="Pfam" id="PF24223">
    <property type="entry name" value="MrpH_C"/>
    <property type="match status" value="1"/>
</dbReference>
<reference evidence="4 5" key="1">
    <citation type="submission" date="2013-06" db="EMBL/GenBank/DDBJ databases">
        <authorList>
            <person name="Aslett M."/>
        </authorList>
    </citation>
    <scope>NUCLEOTIDE SEQUENCE [LARGE SCALE GENOMIC DNA]</scope>
    <source>
        <strain evidence="4 5">Db11</strain>
    </source>
</reference>
<dbReference type="InterPro" id="IPR008966">
    <property type="entry name" value="Adhesion_dom_sf"/>
</dbReference>
<feature type="domain" description="Fimbrial adhesin MrpH C-terminal" evidence="3">
    <location>
        <begin position="159"/>
        <end position="261"/>
    </location>
</feature>
<evidence type="ECO:0000313" key="5">
    <source>
        <dbReference type="Proteomes" id="UP000018979"/>
    </source>
</evidence>
<dbReference type="Pfam" id="PF24222">
    <property type="entry name" value="MrpH_N"/>
    <property type="match status" value="1"/>
</dbReference>
<keyword evidence="1" id="KW-0732">Signal</keyword>
<dbReference type="InterPro" id="IPR036937">
    <property type="entry name" value="Adhesion_dom_fimbrial_sf"/>
</dbReference>
<dbReference type="InterPro" id="IPR057009">
    <property type="entry name" value="MrpH_N"/>
</dbReference>
<feature type="signal peptide" evidence="1">
    <location>
        <begin position="1"/>
        <end position="19"/>
    </location>
</feature>
<evidence type="ECO:0000313" key="4">
    <source>
        <dbReference type="EMBL" id="CDG13316.1"/>
    </source>
</evidence>
<feature type="domain" description="Fimbrial adhesin MrpH N-terminal" evidence="2">
    <location>
        <begin position="38"/>
        <end position="147"/>
    </location>
</feature>